<comment type="similarity">
    <text evidence="1">Belongs to the membrane fusion protein (MFP) (TC 8.A.1) family.</text>
</comment>
<accession>A0ABW3BQA6</accession>
<dbReference type="Gene3D" id="2.40.30.170">
    <property type="match status" value="1"/>
</dbReference>
<dbReference type="Gene3D" id="2.40.420.20">
    <property type="match status" value="1"/>
</dbReference>
<dbReference type="Proteomes" id="UP001597011">
    <property type="component" value="Unassembled WGS sequence"/>
</dbReference>
<dbReference type="InterPro" id="IPR058792">
    <property type="entry name" value="Beta-barrel_RND_2"/>
</dbReference>
<name>A0ABW3BQA6_9FLAO</name>
<sequence length="391" mass="43373">MKYIYTLLTATLLLTACGGDKKSKSVEDLVASNNLEALIEKREEIDAKQLEFAAQLKLINDRISELDTVKKLPLVTSLLIESEKFDHFLELQGNVKTKQNLVIYPEMGGTLTRVYVKEGQNVTKGQLLATIDDGGLSQQVAQMQIQADLAKTTFERQERLWQQKIGSEIQYLQAKSSYEAQQRAVNQLKSQLSKTSVRAPFTGVIDDVITDQGSVVAPGQSQLMRIVNLEDMYIETDVPESFITNVTVNKDVKIEFPILGKSMDAKIRQAGNFINPANRTFKIEVAVPNKDKSIKPNLTAKLKINDYSSENALLIPQSIISENAEGEQYIYIIDNKNTDNEGVAKRIIIKTGKAQGDVIEVINGLKNGAEVIQEGARSVKDGQLVKVINSL</sequence>
<dbReference type="PROSITE" id="PS51257">
    <property type="entry name" value="PROKAR_LIPOPROTEIN"/>
    <property type="match status" value="1"/>
</dbReference>
<dbReference type="Gene3D" id="1.10.287.470">
    <property type="entry name" value="Helix hairpin bin"/>
    <property type="match status" value="1"/>
</dbReference>
<dbReference type="InterPro" id="IPR058648">
    <property type="entry name" value="HH_CzcB-like"/>
</dbReference>
<organism evidence="6 7">
    <name type="scientific">Mariniflexile aquimaris</name>
    <dbReference type="NCBI Taxonomy" id="881009"/>
    <lineage>
        <taxon>Bacteria</taxon>
        <taxon>Pseudomonadati</taxon>
        <taxon>Bacteroidota</taxon>
        <taxon>Flavobacteriia</taxon>
        <taxon>Flavobacteriales</taxon>
        <taxon>Flavobacteriaceae</taxon>
        <taxon>Mariniflexile</taxon>
    </lineage>
</organism>
<dbReference type="NCBIfam" id="TIGR01730">
    <property type="entry name" value="RND_mfp"/>
    <property type="match status" value="1"/>
</dbReference>
<dbReference type="PANTHER" id="PTHR30469">
    <property type="entry name" value="MULTIDRUG RESISTANCE PROTEIN MDTA"/>
    <property type="match status" value="1"/>
</dbReference>
<feature type="domain" description="YknX-like C-terminal permuted SH3-like" evidence="5">
    <location>
        <begin position="315"/>
        <end position="387"/>
    </location>
</feature>
<feature type="domain" description="CzcB-like barrel-sandwich hybrid" evidence="4">
    <location>
        <begin position="102"/>
        <end position="217"/>
    </location>
</feature>
<dbReference type="RefSeq" id="WP_379939820.1">
    <property type="nucleotide sequence ID" value="NZ_JBHTIB010000002.1"/>
</dbReference>
<evidence type="ECO:0000313" key="6">
    <source>
        <dbReference type="EMBL" id="MFD0835046.1"/>
    </source>
</evidence>
<comment type="caution">
    <text evidence="6">The sequence shown here is derived from an EMBL/GenBank/DDBJ whole genome shotgun (WGS) entry which is preliminary data.</text>
</comment>
<proteinExistence type="inferred from homology"/>
<dbReference type="InterPro" id="IPR058647">
    <property type="entry name" value="BSH_CzcB-like"/>
</dbReference>
<dbReference type="EMBL" id="JBHTIB010000002">
    <property type="protein sequence ID" value="MFD0835046.1"/>
    <property type="molecule type" value="Genomic_DNA"/>
</dbReference>
<dbReference type="Pfam" id="PF25973">
    <property type="entry name" value="BSH_CzcB"/>
    <property type="match status" value="1"/>
</dbReference>
<dbReference type="InterPro" id="IPR058637">
    <property type="entry name" value="YknX-like_C"/>
</dbReference>
<dbReference type="Pfam" id="PF25954">
    <property type="entry name" value="Beta-barrel_RND_2"/>
    <property type="match status" value="1"/>
</dbReference>
<keyword evidence="7" id="KW-1185">Reference proteome</keyword>
<feature type="domain" description="CusB-like beta-barrel" evidence="3">
    <location>
        <begin position="234"/>
        <end position="306"/>
    </location>
</feature>
<evidence type="ECO:0000259" key="5">
    <source>
        <dbReference type="Pfam" id="PF25989"/>
    </source>
</evidence>
<dbReference type="Gene3D" id="2.40.50.100">
    <property type="match status" value="1"/>
</dbReference>
<dbReference type="SUPFAM" id="SSF111369">
    <property type="entry name" value="HlyD-like secretion proteins"/>
    <property type="match status" value="1"/>
</dbReference>
<reference evidence="7" key="1">
    <citation type="journal article" date="2019" name="Int. J. Syst. Evol. Microbiol.">
        <title>The Global Catalogue of Microorganisms (GCM) 10K type strain sequencing project: providing services to taxonomists for standard genome sequencing and annotation.</title>
        <authorList>
            <consortium name="The Broad Institute Genomics Platform"/>
            <consortium name="The Broad Institute Genome Sequencing Center for Infectious Disease"/>
            <person name="Wu L."/>
            <person name="Ma J."/>
        </authorList>
    </citation>
    <scope>NUCLEOTIDE SEQUENCE [LARGE SCALE GENOMIC DNA]</scope>
    <source>
        <strain evidence="7">CCUG 60529</strain>
    </source>
</reference>
<evidence type="ECO:0000259" key="3">
    <source>
        <dbReference type="Pfam" id="PF25954"/>
    </source>
</evidence>
<dbReference type="PANTHER" id="PTHR30469:SF15">
    <property type="entry name" value="HLYD FAMILY OF SECRETION PROTEINS"/>
    <property type="match status" value="1"/>
</dbReference>
<gene>
    <name evidence="6" type="ORF">ACFQ0I_04675</name>
</gene>
<evidence type="ECO:0000256" key="1">
    <source>
        <dbReference type="ARBA" id="ARBA00009477"/>
    </source>
</evidence>
<dbReference type="Pfam" id="PF25989">
    <property type="entry name" value="YknX_C"/>
    <property type="match status" value="1"/>
</dbReference>
<dbReference type="Pfam" id="PF25893">
    <property type="entry name" value="HH_CzcB"/>
    <property type="match status" value="1"/>
</dbReference>
<evidence type="ECO:0000259" key="4">
    <source>
        <dbReference type="Pfam" id="PF25973"/>
    </source>
</evidence>
<evidence type="ECO:0000313" key="7">
    <source>
        <dbReference type="Proteomes" id="UP001597011"/>
    </source>
</evidence>
<dbReference type="InterPro" id="IPR006143">
    <property type="entry name" value="RND_pump_MFP"/>
</dbReference>
<evidence type="ECO:0000259" key="2">
    <source>
        <dbReference type="Pfam" id="PF25893"/>
    </source>
</evidence>
<protein>
    <submittedName>
        <fullName evidence="6">Efflux RND transporter periplasmic adaptor subunit</fullName>
    </submittedName>
</protein>
<feature type="domain" description="CzcB-like alpha-helical hairpin" evidence="2">
    <location>
        <begin position="137"/>
        <end position="193"/>
    </location>
</feature>